<reference evidence="1" key="2">
    <citation type="submission" date="2013-09" db="EMBL/GenBank/DDBJ databases">
        <title>Draft genome sequence of Anaerotruncus colihominis(DSM 17241).</title>
        <authorList>
            <person name="Sudarsanam P."/>
            <person name="Ley R."/>
            <person name="Guruge J."/>
            <person name="Turnbaugh P.J."/>
            <person name="Mahowald M."/>
            <person name="Liep D."/>
            <person name="Gordon J."/>
        </authorList>
    </citation>
    <scope>NUCLEOTIDE SEQUENCE</scope>
    <source>
        <strain evidence="1">DSM 17241</strain>
    </source>
</reference>
<proteinExistence type="predicted"/>
<dbReference type="HOGENOM" id="CLU_3057899_0_0_9"/>
<evidence type="ECO:0000313" key="2">
    <source>
        <dbReference type="Proteomes" id="UP000003803"/>
    </source>
</evidence>
<dbReference type="AlphaFoldDB" id="B0PFB0"/>
<accession>B0PFB0</accession>
<keyword evidence="2" id="KW-1185">Reference proteome</keyword>
<reference evidence="1" key="1">
    <citation type="submission" date="2007-11" db="EMBL/GenBank/DDBJ databases">
        <authorList>
            <person name="Fulton L."/>
            <person name="Clifton S."/>
            <person name="Fulton B."/>
            <person name="Xu J."/>
            <person name="Minx P."/>
            <person name="Pepin K.H."/>
            <person name="Johnson M."/>
            <person name="Thiruvilangam P."/>
            <person name="Bhonagiri V."/>
            <person name="Nash W.E."/>
            <person name="Mardis E.R."/>
            <person name="Wilson R.K."/>
        </authorList>
    </citation>
    <scope>NUCLEOTIDE SEQUENCE [LARGE SCALE GENOMIC DNA]</scope>
    <source>
        <strain evidence="1">DSM 17241</strain>
    </source>
</reference>
<gene>
    <name evidence="1" type="ORF">ANACOL_03489</name>
</gene>
<dbReference type="Proteomes" id="UP000003803">
    <property type="component" value="Unassembled WGS sequence"/>
</dbReference>
<organism evidence="1 2">
    <name type="scientific">Anaerotruncus colihominis DSM 17241</name>
    <dbReference type="NCBI Taxonomy" id="445972"/>
    <lineage>
        <taxon>Bacteria</taxon>
        <taxon>Bacillati</taxon>
        <taxon>Bacillota</taxon>
        <taxon>Clostridia</taxon>
        <taxon>Eubacteriales</taxon>
        <taxon>Oscillospiraceae</taxon>
        <taxon>Anaerotruncus</taxon>
    </lineage>
</organism>
<sequence>MIPPSPVVYEIVKWGAFFQIEMIGGDGVNPDPGSTGYIYIMDLFITPGARRML</sequence>
<comment type="caution">
    <text evidence="1">The sequence shown here is derived from an EMBL/GenBank/DDBJ whole genome shotgun (WGS) entry which is preliminary data.</text>
</comment>
<evidence type="ECO:0000313" key="1">
    <source>
        <dbReference type="EMBL" id="EDS10043.1"/>
    </source>
</evidence>
<protein>
    <submittedName>
        <fullName evidence="1">Uncharacterized protein</fullName>
    </submittedName>
</protein>
<name>B0PFB0_9FIRM</name>
<dbReference type="EMBL" id="ABGD02000025">
    <property type="protein sequence ID" value="EDS10043.1"/>
    <property type="molecule type" value="Genomic_DNA"/>
</dbReference>